<dbReference type="InterPro" id="IPR036779">
    <property type="entry name" value="LysM_dom_sf"/>
</dbReference>
<dbReference type="EMBL" id="JBJHZZ010000001">
    <property type="protein sequence ID" value="MFL0245847.1"/>
    <property type="molecule type" value="Genomic_DNA"/>
</dbReference>
<dbReference type="PANTHER" id="PTHR33734">
    <property type="entry name" value="LYSM DOMAIN-CONTAINING GPI-ANCHORED PROTEIN 2"/>
    <property type="match status" value="1"/>
</dbReference>
<evidence type="ECO:0000313" key="2">
    <source>
        <dbReference type="EMBL" id="MFL0245847.1"/>
    </source>
</evidence>
<dbReference type="PANTHER" id="PTHR33734:SF22">
    <property type="entry name" value="MEMBRANE-BOUND LYTIC MUREIN TRANSGLYCOSYLASE D"/>
    <property type="match status" value="1"/>
</dbReference>
<name>A0ABW8T043_9CLOT</name>
<accession>A0ABW8T043</accession>
<dbReference type="SMART" id="SM00257">
    <property type="entry name" value="LysM"/>
    <property type="match status" value="1"/>
</dbReference>
<reference evidence="2 3" key="1">
    <citation type="submission" date="2024-11" db="EMBL/GenBank/DDBJ databases">
        <authorList>
            <person name="Heng Y.C."/>
            <person name="Lim A.C.H."/>
            <person name="Lee J.K.Y."/>
            <person name="Kittelmann S."/>
        </authorList>
    </citation>
    <scope>NUCLEOTIDE SEQUENCE [LARGE SCALE GENOMIC DNA]</scope>
    <source>
        <strain evidence="2 3">WILCCON 0185</strain>
    </source>
</reference>
<comment type="caution">
    <text evidence="2">The sequence shown here is derived from an EMBL/GenBank/DDBJ whole genome shotgun (WGS) entry which is preliminary data.</text>
</comment>
<dbReference type="CDD" id="cd00118">
    <property type="entry name" value="LysM"/>
    <property type="match status" value="1"/>
</dbReference>
<proteinExistence type="predicted"/>
<dbReference type="RefSeq" id="WP_406768302.1">
    <property type="nucleotide sequence ID" value="NZ_JBJHZZ010000001.1"/>
</dbReference>
<keyword evidence="3" id="KW-1185">Reference proteome</keyword>
<dbReference type="InterPro" id="IPR024300">
    <property type="entry name" value="SipL_SPOCS_dom"/>
</dbReference>
<gene>
    <name evidence="2" type="ORF">ACJDUG_02505</name>
</gene>
<protein>
    <submittedName>
        <fullName evidence="2">SPOCS domain-containing protein</fullName>
    </submittedName>
</protein>
<dbReference type="SUPFAM" id="SSF54106">
    <property type="entry name" value="LysM domain"/>
    <property type="match status" value="1"/>
</dbReference>
<sequence length="521" mass="58505">MAIDLVKESIECEQLLGENTADTVIKGEYVIPDTHPDVYRILTLDANPSIVTKEVMQDKIYLEGQMQYNVLYLAKEDENRSGVHNVSYTSKFSNSIELDGANRGMPCEAECYIEHMEPVIINERKIGVEGIIKLKSSVYKNYNFEIVKELRGLTDVQVLKDTASVDKIVGSVDGEMVAKSHLQIPMDKPQIGTVLKCDVNLHKKETKLLEGKVNLSAFARFEILYRGKDSEDIFSIQDDVLASKEVELEAINSFMQSFTDFNVDDMIYDIKEDDLGEKRIVDIEALLKTNTKVMSKEHMDTIEDVYSPSMVMNMEKKNYDLNVMHGHASNEAIVKGNIEIPDDYPKPASIVLTTGNVCVTDKKLVEDKVIVEGLLNVEVLYRTNEDEKAVFVIKDEIPFTTSVDVPGTKIDMQCMAKAGLENIESQIEANTIGVKAIVSVYGRVNYLANKEFLVNVIPNEAEKPVKRASITIYVIQNGDNLWKIAKKYNTTVDALIQINELENLDSLKIGMKLIIPGRALI</sequence>
<organism evidence="2 3">
    <name type="scientific">Candidatus Clostridium stratigraminis</name>
    <dbReference type="NCBI Taxonomy" id="3381661"/>
    <lineage>
        <taxon>Bacteria</taxon>
        <taxon>Bacillati</taxon>
        <taxon>Bacillota</taxon>
        <taxon>Clostridia</taxon>
        <taxon>Eubacteriales</taxon>
        <taxon>Clostridiaceae</taxon>
        <taxon>Clostridium</taxon>
    </lineage>
</organism>
<dbReference type="Proteomes" id="UP001623591">
    <property type="component" value="Unassembled WGS sequence"/>
</dbReference>
<dbReference type="Gene3D" id="3.10.350.10">
    <property type="entry name" value="LysM domain"/>
    <property type="match status" value="1"/>
</dbReference>
<evidence type="ECO:0000259" key="1">
    <source>
        <dbReference type="PROSITE" id="PS51782"/>
    </source>
</evidence>
<dbReference type="InterPro" id="IPR018392">
    <property type="entry name" value="LysM"/>
</dbReference>
<evidence type="ECO:0000313" key="3">
    <source>
        <dbReference type="Proteomes" id="UP001623591"/>
    </source>
</evidence>
<dbReference type="Pfam" id="PF12673">
    <property type="entry name" value="SipL"/>
    <property type="match status" value="3"/>
</dbReference>
<dbReference type="PROSITE" id="PS51782">
    <property type="entry name" value="LYSM"/>
    <property type="match status" value="1"/>
</dbReference>
<dbReference type="Pfam" id="PF01476">
    <property type="entry name" value="LysM"/>
    <property type="match status" value="1"/>
</dbReference>
<feature type="domain" description="LysM" evidence="1">
    <location>
        <begin position="471"/>
        <end position="515"/>
    </location>
</feature>